<protein>
    <submittedName>
        <fullName evidence="1">Uncharacterized protein</fullName>
    </submittedName>
</protein>
<gene>
    <name evidence="1" type="ORF">KQX54_016209</name>
</gene>
<proteinExistence type="predicted"/>
<evidence type="ECO:0000313" key="1">
    <source>
        <dbReference type="EMBL" id="KAH0535409.1"/>
    </source>
</evidence>
<dbReference type="Proteomes" id="UP000826195">
    <property type="component" value="Unassembled WGS sequence"/>
</dbReference>
<name>A0AAV7HE65_COTGL</name>
<keyword evidence="2" id="KW-1185">Reference proteome</keyword>
<accession>A0AAV7HE65</accession>
<reference evidence="1 2" key="1">
    <citation type="journal article" date="2021" name="J. Hered.">
        <title>A chromosome-level genome assembly of the parasitoid wasp, Cotesia glomerata (Hymenoptera: Braconidae).</title>
        <authorList>
            <person name="Pinto B.J."/>
            <person name="Weis J.J."/>
            <person name="Gamble T."/>
            <person name="Ode P.J."/>
            <person name="Paul R."/>
            <person name="Zaspel J.M."/>
        </authorList>
    </citation>
    <scope>NUCLEOTIDE SEQUENCE [LARGE SCALE GENOMIC DNA]</scope>
    <source>
        <strain evidence="1">CgM1</strain>
    </source>
</reference>
<dbReference type="AlphaFoldDB" id="A0AAV7HE65"/>
<evidence type="ECO:0000313" key="2">
    <source>
        <dbReference type="Proteomes" id="UP000826195"/>
    </source>
</evidence>
<comment type="caution">
    <text evidence="1">The sequence shown here is derived from an EMBL/GenBank/DDBJ whole genome shotgun (WGS) entry which is preliminary data.</text>
</comment>
<dbReference type="EMBL" id="JAHXZJ010002982">
    <property type="protein sequence ID" value="KAH0535409.1"/>
    <property type="molecule type" value="Genomic_DNA"/>
</dbReference>
<organism evidence="1 2">
    <name type="scientific">Cotesia glomerata</name>
    <name type="common">Lepidopteran parasitic wasp</name>
    <name type="synonym">Apanteles glomeratus</name>
    <dbReference type="NCBI Taxonomy" id="32391"/>
    <lineage>
        <taxon>Eukaryota</taxon>
        <taxon>Metazoa</taxon>
        <taxon>Ecdysozoa</taxon>
        <taxon>Arthropoda</taxon>
        <taxon>Hexapoda</taxon>
        <taxon>Insecta</taxon>
        <taxon>Pterygota</taxon>
        <taxon>Neoptera</taxon>
        <taxon>Endopterygota</taxon>
        <taxon>Hymenoptera</taxon>
        <taxon>Apocrita</taxon>
        <taxon>Ichneumonoidea</taxon>
        <taxon>Braconidae</taxon>
        <taxon>Microgastrinae</taxon>
        <taxon>Cotesia</taxon>
    </lineage>
</organism>
<sequence>MSGNKLYIRGYPLKLEKSVLPRCICSLNPLFPTHPSHFSVILDVAHPLYTVSRGYGPEVRTSLNHHRPIALESITDETRRPENYHCEENPTAQAQDKGIIQVI</sequence>